<organism evidence="3 4">
    <name type="scientific">Gomphillus americanus</name>
    <dbReference type="NCBI Taxonomy" id="1940652"/>
    <lineage>
        <taxon>Eukaryota</taxon>
        <taxon>Fungi</taxon>
        <taxon>Dikarya</taxon>
        <taxon>Ascomycota</taxon>
        <taxon>Pezizomycotina</taxon>
        <taxon>Lecanoromycetes</taxon>
        <taxon>OSLEUM clade</taxon>
        <taxon>Ostropomycetidae</taxon>
        <taxon>Ostropales</taxon>
        <taxon>Graphidaceae</taxon>
        <taxon>Gomphilloideae</taxon>
        <taxon>Gomphillus</taxon>
    </lineage>
</organism>
<protein>
    <submittedName>
        <fullName evidence="3">Uncharacterized protein</fullName>
    </submittedName>
</protein>
<reference evidence="3" key="1">
    <citation type="submission" date="2021-03" db="EMBL/GenBank/DDBJ databases">
        <authorList>
            <person name="Tagirdzhanova G."/>
        </authorList>
    </citation>
    <scope>NUCLEOTIDE SEQUENCE</scope>
</reference>
<evidence type="ECO:0000256" key="2">
    <source>
        <dbReference type="SAM" id="Phobius"/>
    </source>
</evidence>
<feature type="transmembrane region" description="Helical" evidence="2">
    <location>
        <begin position="255"/>
        <end position="280"/>
    </location>
</feature>
<evidence type="ECO:0000256" key="1">
    <source>
        <dbReference type="SAM" id="MobiDB-lite"/>
    </source>
</evidence>
<dbReference type="Proteomes" id="UP000664169">
    <property type="component" value="Unassembled WGS sequence"/>
</dbReference>
<evidence type="ECO:0000313" key="3">
    <source>
        <dbReference type="EMBL" id="CAF9910276.1"/>
    </source>
</evidence>
<evidence type="ECO:0000313" key="4">
    <source>
        <dbReference type="Proteomes" id="UP000664169"/>
    </source>
</evidence>
<dbReference type="EMBL" id="CAJPDQ010000005">
    <property type="protein sequence ID" value="CAF9910276.1"/>
    <property type="molecule type" value="Genomic_DNA"/>
</dbReference>
<feature type="transmembrane region" description="Helical" evidence="2">
    <location>
        <begin position="179"/>
        <end position="199"/>
    </location>
</feature>
<dbReference type="PANTHER" id="PTHR35043:SF7">
    <property type="entry name" value="TRANSCRIPTION FACTOR DOMAIN-CONTAINING PROTEIN"/>
    <property type="match status" value="1"/>
</dbReference>
<sequence>MFMDSRISGWKSRKPGILAKTWDQPEFSILAITSTSVADGEEVIATTTDLQDSNSQHVGSDNQGDQPGSTISITLRPIEEIIEPCNDKNTGLSLLDSRVESVAEFQKERWSLAADAIRSYSFIQNYLRLAGNQTTTQTIKSIGGTWPSDYRITGCHQYVTDSMSNWPDDSLLRDGVSGLAVGAVLWSLTILYGGLHTIAWLDHFPSNTEQYLWRISCVWIVGSGGLWVIINLMAQLNNKFYSFWESVERLEAPRIIIVVLGGIATICGIGYVLARAFLVVEAFISLRSMPQDVFYTPDWVQVIPHL</sequence>
<keyword evidence="2" id="KW-1133">Transmembrane helix</keyword>
<feature type="transmembrane region" description="Helical" evidence="2">
    <location>
        <begin position="211"/>
        <end position="234"/>
    </location>
</feature>
<keyword evidence="2" id="KW-0812">Transmembrane</keyword>
<keyword evidence="4" id="KW-1185">Reference proteome</keyword>
<comment type="caution">
    <text evidence="3">The sequence shown here is derived from an EMBL/GenBank/DDBJ whole genome shotgun (WGS) entry which is preliminary data.</text>
</comment>
<dbReference type="PANTHER" id="PTHR35043">
    <property type="entry name" value="TRANSCRIPTION FACTOR DOMAIN-CONTAINING PROTEIN"/>
    <property type="match status" value="1"/>
</dbReference>
<feature type="region of interest" description="Disordered" evidence="1">
    <location>
        <begin position="48"/>
        <end position="70"/>
    </location>
</feature>
<keyword evidence="2" id="KW-0472">Membrane</keyword>
<gene>
    <name evidence="3" type="ORF">GOMPHAMPRED_007029</name>
</gene>
<proteinExistence type="predicted"/>
<dbReference type="AlphaFoldDB" id="A0A8H3EP96"/>
<name>A0A8H3EP96_9LECA</name>
<accession>A0A8H3EP96</accession>
<dbReference type="OrthoDB" id="3061561at2759"/>